<reference evidence="2" key="1">
    <citation type="submission" date="2021-02" db="EMBL/GenBank/DDBJ databases">
        <authorList>
            <person name="Nowell W R."/>
        </authorList>
    </citation>
    <scope>NUCLEOTIDE SEQUENCE</scope>
</reference>
<dbReference type="Proteomes" id="UP000681720">
    <property type="component" value="Unassembled WGS sequence"/>
</dbReference>
<gene>
    <name evidence="2" type="ORF">GIL414_LOCUS77042</name>
</gene>
<organism evidence="2 3">
    <name type="scientific">Rotaria magnacalcarata</name>
    <dbReference type="NCBI Taxonomy" id="392030"/>
    <lineage>
        <taxon>Eukaryota</taxon>
        <taxon>Metazoa</taxon>
        <taxon>Spiralia</taxon>
        <taxon>Gnathifera</taxon>
        <taxon>Rotifera</taxon>
        <taxon>Eurotatoria</taxon>
        <taxon>Bdelloidea</taxon>
        <taxon>Philodinida</taxon>
        <taxon>Philodinidae</taxon>
        <taxon>Rotaria</taxon>
    </lineage>
</organism>
<dbReference type="SUPFAM" id="SSF90257">
    <property type="entry name" value="Myosin rod fragments"/>
    <property type="match status" value="1"/>
</dbReference>
<evidence type="ECO:0000256" key="1">
    <source>
        <dbReference type="SAM" id="Coils"/>
    </source>
</evidence>
<feature type="coiled-coil region" evidence="1">
    <location>
        <begin position="6"/>
        <end position="146"/>
    </location>
</feature>
<proteinExistence type="predicted"/>
<dbReference type="EMBL" id="CAJOBJ010346692">
    <property type="protein sequence ID" value="CAF5202403.1"/>
    <property type="molecule type" value="Genomic_DNA"/>
</dbReference>
<evidence type="ECO:0000313" key="3">
    <source>
        <dbReference type="Proteomes" id="UP000681720"/>
    </source>
</evidence>
<evidence type="ECO:0000313" key="2">
    <source>
        <dbReference type="EMBL" id="CAF5202403.1"/>
    </source>
</evidence>
<protein>
    <submittedName>
        <fullName evidence="2">Uncharacterized protein</fullName>
    </submittedName>
</protein>
<sequence>MERDVRYRQEKELTNLRIDFDEIEQQLDEITNARDREIDNNKRFKQEIHDLRQKLELQSAENDESQNTLRRRFQDSLSELTSQVEALSKGKTRHEKENKSYILEIEELKNEVESLGKAKSQAVSVSKELEGKLIEMNGKVDDAIRQLTDSNTVKSRLVEENLSFSRRIETLEFELVSIQTIYKRIQGDYEEARLHLESEMAVRYE</sequence>
<keyword evidence="1" id="KW-0175">Coiled coil</keyword>
<accession>A0A8S3ILT9</accession>
<name>A0A8S3ILT9_9BILA</name>
<comment type="caution">
    <text evidence="2">The sequence shown here is derived from an EMBL/GenBank/DDBJ whole genome shotgun (WGS) entry which is preliminary data.</text>
</comment>
<dbReference type="AlphaFoldDB" id="A0A8S3ILT9"/>